<evidence type="ECO:0000256" key="1">
    <source>
        <dbReference type="ARBA" id="ARBA00004123"/>
    </source>
</evidence>
<dbReference type="GO" id="GO:0003713">
    <property type="term" value="F:transcription coactivator activity"/>
    <property type="evidence" value="ECO:0007669"/>
    <property type="project" value="InterPro"/>
</dbReference>
<reference evidence="7" key="1">
    <citation type="submission" date="2025-08" db="UniProtKB">
        <authorList>
            <consortium name="RefSeq"/>
        </authorList>
    </citation>
    <scope>IDENTIFICATION</scope>
</reference>
<feature type="region of interest" description="Disordered" evidence="4">
    <location>
        <begin position="180"/>
        <end position="290"/>
    </location>
</feature>
<dbReference type="CTD" id="36555"/>
<dbReference type="GeneID" id="100648747"/>
<comment type="similarity">
    <text evidence="2">Belongs to the mastermind family.</text>
</comment>
<dbReference type="OrthoDB" id="5982619at2759"/>
<dbReference type="GO" id="GO:0016607">
    <property type="term" value="C:nuclear speck"/>
    <property type="evidence" value="ECO:0007669"/>
    <property type="project" value="InterPro"/>
</dbReference>
<evidence type="ECO:0000256" key="2">
    <source>
        <dbReference type="ARBA" id="ARBA00008081"/>
    </source>
</evidence>
<feature type="compositionally biased region" description="Gly residues" evidence="4">
    <location>
        <begin position="358"/>
        <end position="371"/>
    </location>
</feature>
<comment type="subcellular location">
    <subcellularLocation>
        <location evidence="1">Nucleus</location>
    </subcellularLocation>
</comment>
<feature type="compositionally biased region" description="Polar residues" evidence="4">
    <location>
        <begin position="643"/>
        <end position="655"/>
    </location>
</feature>
<dbReference type="GO" id="GO:0007219">
    <property type="term" value="P:Notch signaling pathway"/>
    <property type="evidence" value="ECO:0007669"/>
    <property type="project" value="InterPro"/>
</dbReference>
<dbReference type="AlphaFoldDB" id="A0A9B2JKL7"/>
<organism evidence="6 7">
    <name type="scientific">Bombus terrestris</name>
    <name type="common">Buff-tailed bumblebee</name>
    <name type="synonym">Apis terrestris</name>
    <dbReference type="NCBI Taxonomy" id="30195"/>
    <lineage>
        <taxon>Eukaryota</taxon>
        <taxon>Metazoa</taxon>
        <taxon>Ecdysozoa</taxon>
        <taxon>Arthropoda</taxon>
        <taxon>Hexapoda</taxon>
        <taxon>Insecta</taxon>
        <taxon>Pterygota</taxon>
        <taxon>Neoptera</taxon>
        <taxon>Endopterygota</taxon>
        <taxon>Hymenoptera</taxon>
        <taxon>Apocrita</taxon>
        <taxon>Aculeata</taxon>
        <taxon>Apoidea</taxon>
        <taxon>Anthophila</taxon>
        <taxon>Apidae</taxon>
        <taxon>Bombus</taxon>
        <taxon>Bombus</taxon>
    </lineage>
</organism>
<feature type="region of interest" description="Disordered" evidence="4">
    <location>
        <begin position="333"/>
        <end position="371"/>
    </location>
</feature>
<feature type="compositionally biased region" description="Gly residues" evidence="4">
    <location>
        <begin position="218"/>
        <end position="228"/>
    </location>
</feature>
<evidence type="ECO:0000256" key="3">
    <source>
        <dbReference type="ARBA" id="ARBA00023242"/>
    </source>
</evidence>
<evidence type="ECO:0000259" key="5">
    <source>
        <dbReference type="SMART" id="SM01275"/>
    </source>
</evidence>
<name>A0A9B2JKL7_BOMTE</name>
<feature type="domain" description="Neurogenic mastermind-like N-terminal" evidence="5">
    <location>
        <begin position="88"/>
        <end position="147"/>
    </location>
</feature>
<dbReference type="RefSeq" id="XP_012164855.2">
    <property type="nucleotide sequence ID" value="XM_012309465.3"/>
</dbReference>
<keyword evidence="3" id="KW-0539">Nucleus</keyword>
<proteinExistence type="inferred from homology"/>
<dbReference type="KEGG" id="bter:100648747"/>
<protein>
    <submittedName>
        <fullName evidence="7">Neurogenic protein mastermind isoform X1</fullName>
    </submittedName>
</protein>
<keyword evidence="6" id="KW-1185">Reference proteome</keyword>
<feature type="compositionally biased region" description="Gly residues" evidence="4">
    <location>
        <begin position="274"/>
        <end position="288"/>
    </location>
</feature>
<feature type="compositionally biased region" description="Low complexity" evidence="4">
    <location>
        <begin position="513"/>
        <end position="533"/>
    </location>
</feature>
<feature type="compositionally biased region" description="Gly residues" evidence="4">
    <location>
        <begin position="246"/>
        <end position="255"/>
    </location>
</feature>
<feature type="region of interest" description="Disordered" evidence="4">
    <location>
        <begin position="567"/>
        <end position="655"/>
    </location>
</feature>
<dbReference type="InterPro" id="IPR046370">
    <property type="entry name" value="MAML_N_sf"/>
</dbReference>
<feature type="region of interest" description="Disordered" evidence="4">
    <location>
        <begin position="1062"/>
        <end position="1168"/>
    </location>
</feature>
<feature type="region of interest" description="Disordered" evidence="4">
    <location>
        <begin position="839"/>
        <end position="873"/>
    </location>
</feature>
<evidence type="ECO:0000313" key="7">
    <source>
        <dbReference type="RefSeq" id="XP_012164855.2"/>
    </source>
</evidence>
<dbReference type="Proteomes" id="UP000835206">
    <property type="component" value="Chromosome 6"/>
</dbReference>
<dbReference type="InterPro" id="IPR019082">
    <property type="entry name" value="Mastermind-like_N"/>
</dbReference>
<feature type="compositionally biased region" description="Low complexity" evidence="4">
    <location>
        <begin position="1153"/>
        <end position="1166"/>
    </location>
</feature>
<gene>
    <name evidence="7" type="primary">LOC100648747</name>
</gene>
<feature type="compositionally biased region" description="Pro residues" evidence="4">
    <location>
        <begin position="9"/>
        <end position="19"/>
    </location>
</feature>
<dbReference type="Pfam" id="PF20802">
    <property type="entry name" value="MAML1_3_TAD1"/>
    <property type="match status" value="1"/>
</dbReference>
<feature type="region of interest" description="Disordered" evidence="4">
    <location>
        <begin position="1"/>
        <end position="22"/>
    </location>
</feature>
<dbReference type="Pfam" id="PF09596">
    <property type="entry name" value="MamL-1"/>
    <property type="match status" value="1"/>
</dbReference>
<dbReference type="SMART" id="SM01275">
    <property type="entry name" value="MamL-1"/>
    <property type="match status" value="1"/>
</dbReference>
<feature type="compositionally biased region" description="Polar residues" evidence="4">
    <location>
        <begin position="857"/>
        <end position="867"/>
    </location>
</feature>
<evidence type="ECO:0000256" key="4">
    <source>
        <dbReference type="SAM" id="MobiDB-lite"/>
    </source>
</evidence>
<feature type="region of interest" description="Disordered" evidence="4">
    <location>
        <begin position="673"/>
        <end position="753"/>
    </location>
</feature>
<dbReference type="GO" id="GO:0045944">
    <property type="term" value="P:positive regulation of transcription by RNA polymerase II"/>
    <property type="evidence" value="ECO:0007669"/>
    <property type="project" value="InterPro"/>
</dbReference>
<sequence>MEAGGLLPRQPPQGPPGTAPGPISVCVGQANTNTNNANNVNNLQNTVLAQSAGIHDLNAAGQLNITSQQLQLQQQMGQAPGMGEVLTPKRQAVVDRLRRRIESYRRRQTDCIPRFDQSFNGLCEQNIQDTLVLKQRFLESKAKRQAKKTDKKQSEPVGLSSVHVLGRYPGHEIRATPTARPYHRHRSPVDTPLEDVGGFGNTPQQKFVKRTAEELEPAGGGSGDGGFGEPPVKLQCTQAQHQHQQGPGGGGGGGPHHGHGQHPAGNGANSTGPTHGGGGGGGGGGGNEGLTKFSVEIVQQLEFTTSAANSQAQQISTNVTVKALTNASVKSDLLNASSSPKSGPDTPASATSRPQTGNGAGGGPGTGNAGTGAPAPGGIGCVDIGNLVECKQEPDNEFVDLEQCAAALEKDAAANGAGFPAFSDFMGDDTGDEIITSDAFKDLISEISDLHPEFMKDFDFEEKIPVEALANNAVVAAAAAAAANNNNNNNSIGTNNGQIKIEDDKDSIHQQHGNVNSNSVNNGTSTNNGNANVPANSSPGGLGSAQYSPARLPYSGLDFKSEMSPAAQTLKQMAEQHQHKSQQLSLGGFNPGAAAAAAARGPTARSPYAEFPQFGGTSDYLGSPGSAGPPGGQSQATSGTGSYHKNNGTSGFQSQQTNDMFVSSQTQFATGLADMKRPQPATGGKPTMLGPSGGYKQQYSPYGSPGSMPNHGSPGYPLPPRGSQGGGPNQTGSQGPFSSSTPPRPPSGPGTSTLQINQAQQLHINNPGHQIQVSAGQHMQLTGDLKPGVSVAAQQGMYFNQQQNQSQSGPAGQTDTYCSVSQSQTINFTQQSLRQRAAAAAAGGVSQPAGTAAARNHPQQVPPNQVDQHQHAKILQQQQLMRAQQVMQQQHMAGGMGGVRPPPPEYKAAAQAQMMHASISMGQQPRFPNTGPMRRVTQQPMPPSGPMMRPQIAQQQQQALHAAGGNMYMGGGGMAAIGGMHQMHQRLGYPRTNNQRPPNVSVGPPDGLGNSIAGRGAQQEWRHVLMQQQGFQAQALRSQFNQQGHQGGFGMGGTGGMQMNAAQMQQHQQLIRSQSGGIAGSGMANSTQMQQLLSQQHQQQTLAMQQSNNQMSLQMQMSQSSSVNSVSTTGTGSPLHPHQQYGAGSPGVRSLSQQQQQHAQPPATTTDPSVAAADFSLEFLENLPTGDTSNFSAQELLNSLDSTAGFNLDIL</sequence>
<accession>A0A9B2JKL7</accession>
<evidence type="ECO:0000313" key="6">
    <source>
        <dbReference type="Proteomes" id="UP000835206"/>
    </source>
</evidence>
<feature type="compositionally biased region" description="Low complexity" evidence="4">
    <location>
        <begin position="622"/>
        <end position="642"/>
    </location>
</feature>
<dbReference type="Gene3D" id="6.10.250.970">
    <property type="match status" value="1"/>
</dbReference>
<feature type="region of interest" description="Disordered" evidence="4">
    <location>
        <begin position="509"/>
        <end position="549"/>
    </location>
</feature>
<feature type="compositionally biased region" description="Low complexity" evidence="4">
    <location>
        <begin position="1086"/>
        <end position="1127"/>
    </location>
</feature>